<gene>
    <name evidence="5" type="ORF">TSOC_003414</name>
</gene>
<comment type="pathway">
    <text evidence="1">Purine metabolism; IMP biosynthesis via de novo pathway; 5-amino-1-(5-phospho-D-ribosyl)imidazole-4-carboxylate from 5-amino-1-(5-phospho-D-ribosyl)imidazole (carboxylase route): step 1/1.</text>
</comment>
<feature type="region of interest" description="Disordered" evidence="3">
    <location>
        <begin position="1"/>
        <end position="42"/>
    </location>
</feature>
<feature type="compositionally biased region" description="Basic residues" evidence="3">
    <location>
        <begin position="28"/>
        <end position="39"/>
    </location>
</feature>
<dbReference type="InterPro" id="IPR054350">
    <property type="entry name" value="PurT/PurK_preATP-grasp"/>
</dbReference>
<proteinExistence type="predicted"/>
<evidence type="ECO:0000259" key="4">
    <source>
        <dbReference type="SMART" id="SM01001"/>
    </source>
</evidence>
<dbReference type="PANTHER" id="PTHR11609:SF5">
    <property type="entry name" value="PHOSPHORIBOSYLAMINOIMIDAZOLE CARBOXYLASE"/>
    <property type="match status" value="1"/>
</dbReference>
<dbReference type="AlphaFoldDB" id="A0A2J8ABP4"/>
<dbReference type="EC" id="4.1.1.21" evidence="2"/>
<dbReference type="GO" id="GO:0004638">
    <property type="term" value="F:phosphoribosylaminoimidazole carboxylase activity"/>
    <property type="evidence" value="ECO:0007669"/>
    <property type="project" value="UniProtKB-EC"/>
</dbReference>
<dbReference type="InterPro" id="IPR000031">
    <property type="entry name" value="PurE_dom"/>
</dbReference>
<dbReference type="Pfam" id="PF22660">
    <property type="entry name" value="RS_preATP-grasp-like"/>
    <property type="match status" value="1"/>
</dbReference>
<dbReference type="SUPFAM" id="SSF52255">
    <property type="entry name" value="N5-CAIR mutase (phosphoribosylaminoimidazole carboxylase, PurE)"/>
    <property type="match status" value="1"/>
</dbReference>
<accession>A0A2J8ABP4</accession>
<dbReference type="InterPro" id="IPR016185">
    <property type="entry name" value="PreATP-grasp_dom_sf"/>
</dbReference>
<feature type="domain" description="PurE" evidence="4">
    <location>
        <begin position="73"/>
        <end position="203"/>
    </location>
</feature>
<dbReference type="SUPFAM" id="SSF52440">
    <property type="entry name" value="PreATP-grasp domain"/>
    <property type="match status" value="1"/>
</dbReference>
<comment type="caution">
    <text evidence="5">The sequence shown here is derived from an EMBL/GenBank/DDBJ whole genome shotgun (WGS) entry which is preliminary data.</text>
</comment>
<dbReference type="SMART" id="SM01001">
    <property type="entry name" value="AIRC"/>
    <property type="match status" value="1"/>
</dbReference>
<dbReference type="OrthoDB" id="15425at2759"/>
<dbReference type="PANTHER" id="PTHR11609">
    <property type="entry name" value="PURINE BIOSYNTHESIS PROTEIN 6/7, PUR6/7"/>
    <property type="match status" value="1"/>
</dbReference>
<dbReference type="GO" id="GO:0006189">
    <property type="term" value="P:'de novo' IMP biosynthetic process"/>
    <property type="evidence" value="ECO:0007669"/>
    <property type="project" value="UniProtKB-UniPathway"/>
</dbReference>
<dbReference type="Gene3D" id="3.40.50.20">
    <property type="match status" value="1"/>
</dbReference>
<evidence type="ECO:0000256" key="1">
    <source>
        <dbReference type="ARBA" id="ARBA00004747"/>
    </source>
</evidence>
<organism evidence="5 6">
    <name type="scientific">Tetrabaena socialis</name>
    <dbReference type="NCBI Taxonomy" id="47790"/>
    <lineage>
        <taxon>Eukaryota</taxon>
        <taxon>Viridiplantae</taxon>
        <taxon>Chlorophyta</taxon>
        <taxon>core chlorophytes</taxon>
        <taxon>Chlorophyceae</taxon>
        <taxon>CS clade</taxon>
        <taxon>Chlamydomonadales</taxon>
        <taxon>Tetrabaenaceae</taxon>
        <taxon>Tetrabaena</taxon>
    </lineage>
</organism>
<name>A0A2J8ABP4_9CHLO</name>
<sequence>MLLNGTNTKLQRRTAEVAGLPLPSPQRPARRSAAQRHHAAPTARRLAVGMAAASVTVESDATSVSTTGLPRSAVVGVLGGGQLGRMMALAAANMGVRMKCLDPNPDAPAAVAADHVEGHFRDAAAIENFVKSKGVDVLTMEIEHINTDALIQAAKDVKGVPVATVAIGNAANAGLLAVRIIASADPRLLDRMLAYQAAMTETVLNKAAKLEEVGWEAYKL</sequence>
<evidence type="ECO:0000256" key="2">
    <source>
        <dbReference type="ARBA" id="ARBA00012329"/>
    </source>
</evidence>
<reference evidence="5 6" key="1">
    <citation type="journal article" date="2017" name="Mol. Biol. Evol.">
        <title>The 4-celled Tetrabaena socialis nuclear genome reveals the essential components for genetic control of cell number at the origin of multicellularity in the volvocine lineage.</title>
        <authorList>
            <person name="Featherston J."/>
            <person name="Arakaki Y."/>
            <person name="Hanschen E.R."/>
            <person name="Ferris P.J."/>
            <person name="Michod R.E."/>
            <person name="Olson B.J.S.C."/>
            <person name="Nozaki H."/>
            <person name="Durand P.M."/>
        </authorList>
    </citation>
    <scope>NUCLEOTIDE SEQUENCE [LARGE SCALE GENOMIC DNA]</scope>
    <source>
        <strain evidence="5 6">NIES-571</strain>
    </source>
</reference>
<evidence type="ECO:0000313" key="5">
    <source>
        <dbReference type="EMBL" id="PNH09941.1"/>
    </source>
</evidence>
<dbReference type="UniPathway" id="UPA00074">
    <property type="reaction ID" value="UER00130"/>
</dbReference>
<dbReference type="Proteomes" id="UP000236333">
    <property type="component" value="Unassembled WGS sequence"/>
</dbReference>
<protein>
    <recommendedName>
        <fullName evidence="2">phosphoribosylaminoimidazole carboxylase</fullName>
        <ecNumber evidence="2">4.1.1.21</ecNumber>
    </recommendedName>
</protein>
<dbReference type="EMBL" id="PGGS01000073">
    <property type="protein sequence ID" value="PNH09941.1"/>
    <property type="molecule type" value="Genomic_DNA"/>
</dbReference>
<keyword evidence="6" id="KW-1185">Reference proteome</keyword>
<evidence type="ECO:0000256" key="3">
    <source>
        <dbReference type="SAM" id="MobiDB-lite"/>
    </source>
</evidence>
<evidence type="ECO:0000313" key="6">
    <source>
        <dbReference type="Proteomes" id="UP000236333"/>
    </source>
</evidence>